<feature type="region of interest" description="Disordered" evidence="3">
    <location>
        <begin position="24"/>
        <end position="51"/>
    </location>
</feature>
<dbReference type="Gene3D" id="3.60.10.10">
    <property type="entry name" value="Endonuclease/exonuclease/phosphatase"/>
    <property type="match status" value="1"/>
</dbReference>
<evidence type="ECO:0000313" key="5">
    <source>
        <dbReference type="EMBL" id="CAG8731700.1"/>
    </source>
</evidence>
<dbReference type="OrthoDB" id="428734at2759"/>
<dbReference type="AlphaFoldDB" id="A0A9N9IE39"/>
<proteinExistence type="inferred from homology"/>
<accession>A0A9N9IE39</accession>
<dbReference type="GO" id="GO:0006139">
    <property type="term" value="P:nucleobase-containing compound metabolic process"/>
    <property type="evidence" value="ECO:0007669"/>
    <property type="project" value="UniProtKB-ARBA"/>
</dbReference>
<dbReference type="Pfam" id="PF03372">
    <property type="entry name" value="Exo_endo_phos"/>
    <property type="match status" value="1"/>
</dbReference>
<dbReference type="InterPro" id="IPR050410">
    <property type="entry name" value="CCR4/nocturin_mRNA_transcr"/>
</dbReference>
<reference evidence="5" key="1">
    <citation type="submission" date="2021-06" db="EMBL/GenBank/DDBJ databases">
        <authorList>
            <person name="Kallberg Y."/>
            <person name="Tangrot J."/>
            <person name="Rosling A."/>
        </authorList>
    </citation>
    <scope>NUCLEOTIDE SEQUENCE</scope>
    <source>
        <strain evidence="5">FL966</strain>
    </source>
</reference>
<evidence type="ECO:0000256" key="1">
    <source>
        <dbReference type="ARBA" id="ARBA00010774"/>
    </source>
</evidence>
<dbReference type="InterPro" id="IPR005135">
    <property type="entry name" value="Endo/exonuclease/phosphatase"/>
</dbReference>
<keyword evidence="2" id="KW-0378">Hydrolase</keyword>
<dbReference type="SUPFAM" id="SSF56219">
    <property type="entry name" value="DNase I-like"/>
    <property type="match status" value="1"/>
</dbReference>
<dbReference type="InterPro" id="IPR036691">
    <property type="entry name" value="Endo/exonu/phosph_ase_sf"/>
</dbReference>
<dbReference type="PANTHER" id="PTHR12121">
    <property type="entry name" value="CARBON CATABOLITE REPRESSOR PROTEIN 4"/>
    <property type="match status" value="1"/>
</dbReference>
<evidence type="ECO:0000313" key="6">
    <source>
        <dbReference type="Proteomes" id="UP000789759"/>
    </source>
</evidence>
<feature type="domain" description="Endonuclease/exonuclease/phosphatase" evidence="4">
    <location>
        <begin position="84"/>
        <end position="268"/>
    </location>
</feature>
<comment type="caution">
    <text evidence="5">The sequence shown here is derived from an EMBL/GenBank/DDBJ whole genome shotgun (WGS) entry which is preliminary data.</text>
</comment>
<protein>
    <submittedName>
        <fullName evidence="5">15294_t:CDS:1</fullName>
    </submittedName>
</protein>
<sequence length="452" mass="52138">MYNNDTLESRVIPAEETHISLDQLPKKRKRISKKKQKEKRKKDKIPLNNQRPLQEVQSDPILRQMIPILSSTSEETSQNRIKIMTYNLLAQSLIRRELFPESGEALKWKNRRPRLLKEILYYEPDVSCFQEMDHNNYIDTFKPEFELAGYETCFAGIGKRHGCCIIWKRSKFTKLSDLTIQFDRFGVPTMTTNWTTHLYWRPQSMYERARQCSILCENLLKFKEEFGFEAILAGDFNSTPNNPTYKLMVGNTSLTVDEILELEGSMRPFGENVTSNDSPSTEDIFKNSLDHSADSIINYDGTGLLNSSSTSVPITQQILSSTNVEQSIQTESASQFQPSLPDLLSYFANLPSCVSLYAQHLNSIDPENTIYSEPKFTNYGLHFKGTLDYIFLFCQNYNNQNNEYCDENAQSKVKVTKLLKMPQEDLLLPHLPNYKFNSDHLCLMVEVVGLVQ</sequence>
<organism evidence="5 6">
    <name type="scientific">Cetraspora pellucida</name>
    <dbReference type="NCBI Taxonomy" id="1433469"/>
    <lineage>
        <taxon>Eukaryota</taxon>
        <taxon>Fungi</taxon>
        <taxon>Fungi incertae sedis</taxon>
        <taxon>Mucoromycota</taxon>
        <taxon>Glomeromycotina</taxon>
        <taxon>Glomeromycetes</taxon>
        <taxon>Diversisporales</taxon>
        <taxon>Gigasporaceae</taxon>
        <taxon>Cetraspora</taxon>
    </lineage>
</organism>
<dbReference type="GO" id="GO:0000175">
    <property type="term" value="F:3'-5'-RNA exonuclease activity"/>
    <property type="evidence" value="ECO:0007669"/>
    <property type="project" value="TreeGrafter"/>
</dbReference>
<evidence type="ECO:0000259" key="4">
    <source>
        <dbReference type="Pfam" id="PF03372"/>
    </source>
</evidence>
<evidence type="ECO:0000256" key="3">
    <source>
        <dbReference type="SAM" id="MobiDB-lite"/>
    </source>
</evidence>
<keyword evidence="6" id="KW-1185">Reference proteome</keyword>
<evidence type="ECO:0000256" key="2">
    <source>
        <dbReference type="ARBA" id="ARBA00022801"/>
    </source>
</evidence>
<dbReference type="PANTHER" id="PTHR12121:SF45">
    <property type="entry name" value="NOCTURNIN"/>
    <property type="match status" value="1"/>
</dbReference>
<dbReference type="Proteomes" id="UP000789759">
    <property type="component" value="Unassembled WGS sequence"/>
</dbReference>
<comment type="similarity">
    <text evidence="1">Belongs to the CCR4/nocturin family.</text>
</comment>
<feature type="compositionally biased region" description="Basic residues" evidence="3">
    <location>
        <begin position="26"/>
        <end position="43"/>
    </location>
</feature>
<dbReference type="EMBL" id="CAJVQA010014545">
    <property type="protein sequence ID" value="CAG8731700.1"/>
    <property type="molecule type" value="Genomic_DNA"/>
</dbReference>
<gene>
    <name evidence="5" type="ORF">CPELLU_LOCUS13529</name>
</gene>
<name>A0A9N9IE39_9GLOM</name>